<evidence type="ECO:0000256" key="3">
    <source>
        <dbReference type="ARBA" id="ARBA00022475"/>
    </source>
</evidence>
<keyword evidence="6 7" id="KW-0472">Membrane</keyword>
<evidence type="ECO:0000313" key="8">
    <source>
        <dbReference type="EMBL" id="CAA9503120.1"/>
    </source>
</evidence>
<evidence type="ECO:0000256" key="1">
    <source>
        <dbReference type="ARBA" id="ARBA00004651"/>
    </source>
</evidence>
<keyword evidence="4 7" id="KW-0812">Transmembrane</keyword>
<organism evidence="8">
    <name type="scientific">uncultured Solirubrobacterales bacterium</name>
    <dbReference type="NCBI Taxonomy" id="768556"/>
    <lineage>
        <taxon>Bacteria</taxon>
        <taxon>Bacillati</taxon>
        <taxon>Actinomycetota</taxon>
        <taxon>Thermoleophilia</taxon>
        <taxon>Solirubrobacterales</taxon>
        <taxon>environmental samples</taxon>
    </lineage>
</organism>
<dbReference type="Pfam" id="PF00420">
    <property type="entry name" value="Oxidored_q2"/>
    <property type="match status" value="1"/>
</dbReference>
<gene>
    <name evidence="8" type="ORF">AVDCRST_MAG17-1512</name>
</gene>
<name>A0A6J4SR86_9ACTN</name>
<comment type="subcellular location">
    <subcellularLocation>
        <location evidence="1">Cell membrane</location>
        <topology evidence="1">Multi-pass membrane protein</topology>
    </subcellularLocation>
</comment>
<dbReference type="AlphaFoldDB" id="A0A6J4SR86"/>
<dbReference type="Gene3D" id="1.10.287.3510">
    <property type="match status" value="1"/>
</dbReference>
<evidence type="ECO:0000256" key="7">
    <source>
        <dbReference type="SAM" id="Phobius"/>
    </source>
</evidence>
<sequence length="123" mass="13004">MTLLLAATVGTLFGSGAYLMLKPDLLRIVAGLVLVSNAAILTLLAAALQRGRAPILPLGDGPVSDPVVQALALTGIVIGLAVTTLLFALAYCVYLTSETIDLDELSRIETRREQELEQEELSV</sequence>
<evidence type="ECO:0000256" key="6">
    <source>
        <dbReference type="ARBA" id="ARBA00023136"/>
    </source>
</evidence>
<comment type="similarity">
    <text evidence="2">Belongs to the CPA3 antiporters (TC 2.A.63) subunit C family.</text>
</comment>
<feature type="transmembrane region" description="Helical" evidence="7">
    <location>
        <begin position="70"/>
        <end position="96"/>
    </location>
</feature>
<keyword evidence="5 7" id="KW-1133">Transmembrane helix</keyword>
<evidence type="ECO:0008006" key="9">
    <source>
        <dbReference type="Google" id="ProtNLM"/>
    </source>
</evidence>
<dbReference type="EMBL" id="CADCVV010000108">
    <property type="protein sequence ID" value="CAA9503120.1"/>
    <property type="molecule type" value="Genomic_DNA"/>
</dbReference>
<dbReference type="PANTHER" id="PTHR34583:SF2">
    <property type="entry name" value="ANTIPORTER SUBUNIT MNHC2-RELATED"/>
    <property type="match status" value="1"/>
</dbReference>
<reference evidence="8" key="1">
    <citation type="submission" date="2020-02" db="EMBL/GenBank/DDBJ databases">
        <authorList>
            <person name="Meier V. D."/>
        </authorList>
    </citation>
    <scope>NUCLEOTIDE SEQUENCE</scope>
    <source>
        <strain evidence="8">AVDCRST_MAG17</strain>
    </source>
</reference>
<feature type="transmembrane region" description="Helical" evidence="7">
    <location>
        <begin position="29"/>
        <end position="49"/>
    </location>
</feature>
<dbReference type="InterPro" id="IPR050601">
    <property type="entry name" value="CPA3_antiporter_subunitC"/>
</dbReference>
<dbReference type="PANTHER" id="PTHR34583">
    <property type="entry name" value="ANTIPORTER SUBUNIT MNHC2-RELATED"/>
    <property type="match status" value="1"/>
</dbReference>
<accession>A0A6J4SR86</accession>
<protein>
    <recommendedName>
        <fullName evidence="9">Na(+) H(+) antiporter subunit C</fullName>
    </recommendedName>
</protein>
<evidence type="ECO:0000256" key="4">
    <source>
        <dbReference type="ARBA" id="ARBA00022692"/>
    </source>
</evidence>
<dbReference type="GO" id="GO:0005886">
    <property type="term" value="C:plasma membrane"/>
    <property type="evidence" value="ECO:0007669"/>
    <property type="project" value="UniProtKB-SubCell"/>
</dbReference>
<evidence type="ECO:0000256" key="2">
    <source>
        <dbReference type="ARBA" id="ARBA00010388"/>
    </source>
</evidence>
<keyword evidence="3" id="KW-1003">Cell membrane</keyword>
<dbReference type="InterPro" id="IPR039428">
    <property type="entry name" value="NUOK/Mnh_C1-like"/>
</dbReference>
<proteinExistence type="inferred from homology"/>
<evidence type="ECO:0000256" key="5">
    <source>
        <dbReference type="ARBA" id="ARBA00022989"/>
    </source>
</evidence>